<feature type="binding site" description="axial binding residue" evidence="9">
    <location>
        <position position="243"/>
    </location>
    <ligand>
        <name>heme</name>
        <dbReference type="ChEBI" id="CHEBI:30413"/>
    </ligand>
    <ligandPart>
        <name>Fe</name>
        <dbReference type="ChEBI" id="CHEBI:18248"/>
    </ligandPart>
</feature>
<dbReference type="Proteomes" id="UP000307000">
    <property type="component" value="Chromosome"/>
</dbReference>
<evidence type="ECO:0000256" key="8">
    <source>
        <dbReference type="ARBA" id="ARBA00050412"/>
    </source>
</evidence>
<evidence type="ECO:0000256" key="4">
    <source>
        <dbReference type="ARBA" id="ARBA00022964"/>
    </source>
</evidence>
<dbReference type="GO" id="GO:0004833">
    <property type="term" value="F:L-tryptophan 2,3-dioxygenase activity"/>
    <property type="evidence" value="ECO:0007669"/>
    <property type="project" value="UniProtKB-UniRule"/>
</dbReference>
<evidence type="ECO:0000313" key="11">
    <source>
        <dbReference type="Proteomes" id="UP000307000"/>
    </source>
</evidence>
<evidence type="ECO:0000313" key="10">
    <source>
        <dbReference type="EMBL" id="QCY46283.1"/>
    </source>
</evidence>
<evidence type="ECO:0000256" key="3">
    <source>
        <dbReference type="ARBA" id="ARBA00022723"/>
    </source>
</evidence>
<feature type="binding site" evidence="9">
    <location>
        <position position="257"/>
    </location>
    <ligand>
        <name>substrate</name>
    </ligand>
</feature>
<dbReference type="RefSeq" id="WP_138925675.1">
    <property type="nucleotide sequence ID" value="NZ_CP034412.1"/>
</dbReference>
<dbReference type="NCBIfam" id="TIGR03036">
    <property type="entry name" value="trp_2_3_diox"/>
    <property type="match status" value="1"/>
</dbReference>
<name>A0A5B7WTD0_9MICC</name>
<dbReference type="InterPro" id="IPR017485">
    <property type="entry name" value="Trp_2-3-dOase_bac"/>
</dbReference>
<proteinExistence type="inferred from homology"/>
<dbReference type="PANTHER" id="PTHR10138:SF0">
    <property type="entry name" value="TRYPTOPHAN 2,3-DIOXYGENASE"/>
    <property type="match status" value="1"/>
</dbReference>
<evidence type="ECO:0000256" key="6">
    <source>
        <dbReference type="ARBA" id="ARBA00023004"/>
    </source>
</evidence>
<dbReference type="InterPro" id="IPR004981">
    <property type="entry name" value="Trp_2_3_dOase"/>
</dbReference>
<evidence type="ECO:0000256" key="2">
    <source>
        <dbReference type="ARBA" id="ARBA00022617"/>
    </source>
</evidence>
<dbReference type="HAMAP" id="MF_01972">
    <property type="entry name" value="T23O"/>
    <property type="match status" value="1"/>
</dbReference>
<organism evidence="10 11">
    <name type="scientific">Glutamicibacter creatinolyticus</name>
    <dbReference type="NCBI Taxonomy" id="162496"/>
    <lineage>
        <taxon>Bacteria</taxon>
        <taxon>Bacillati</taxon>
        <taxon>Actinomycetota</taxon>
        <taxon>Actinomycetes</taxon>
        <taxon>Micrococcales</taxon>
        <taxon>Micrococcaceae</taxon>
        <taxon>Glutamicibacter</taxon>
    </lineage>
</organism>
<dbReference type="GO" id="GO:0020037">
    <property type="term" value="F:heme binding"/>
    <property type="evidence" value="ECO:0007669"/>
    <property type="project" value="UniProtKB-UniRule"/>
</dbReference>
<dbReference type="KEGG" id="gcr:GcLGCM259_0518"/>
<dbReference type="UniPathway" id="UPA00333">
    <property type="reaction ID" value="UER00453"/>
</dbReference>
<dbReference type="FunFam" id="1.20.58.480:FF:000001">
    <property type="entry name" value="Tryptophan 2,3-dioxygenase"/>
    <property type="match status" value="1"/>
</dbReference>
<dbReference type="InterPro" id="IPR037217">
    <property type="entry name" value="Trp/Indoleamine_2_3_dOase-like"/>
</dbReference>
<keyword evidence="3 9" id="KW-0479">Metal-binding</keyword>
<dbReference type="PANTHER" id="PTHR10138">
    <property type="entry name" value="TRYPTOPHAN 2,3-DIOXYGENASE"/>
    <property type="match status" value="1"/>
</dbReference>
<sequence length="288" mass="33106">MTTEQQGTNQRDIEPGVHTDFHNTMSYGSYLDLERILSAQHPVSQPQHHDEMLFIIQHQTSELWLKLMLHELMEARRLLTQDEIGKALKCLARVKHIQKTLTEQWSVLATLTPREYAQFRGFLGSSSGFQSFQYRAVEFILGNKHAGMLKVHEADPKAHQLLKQLLHEPTLYDVFLAALSRKGYAIPAEVLHRDVTKAWEFQQGLIPVFKDIYESEDTLWSLYQACEDLVDVEDNFQAWRFRHMRVVQRTIGFKTGTGGSSGVGFLKRALDLTFFPELFAVRTEIGAS</sequence>
<dbReference type="EC" id="1.13.11.11" evidence="9"/>
<comment type="cofactor">
    <cofactor evidence="9">
        <name>heme</name>
        <dbReference type="ChEBI" id="CHEBI:30413"/>
    </cofactor>
    <text evidence="9">Binds 1 heme group per subunit.</text>
</comment>
<keyword evidence="2 9" id="KW-0349">Heme</keyword>
<protein>
    <recommendedName>
        <fullName evidence="9">Tryptophan 2,3-dioxygenase</fullName>
        <shortName evidence="9">TDO</shortName>
        <ecNumber evidence="9">1.13.11.11</ecNumber>
    </recommendedName>
    <alternativeName>
        <fullName evidence="9">Tryptamin 2,3-dioxygenase</fullName>
    </alternativeName>
    <alternativeName>
        <fullName evidence="9">Tryptophan oxygenase</fullName>
        <shortName evidence="9">TO</shortName>
        <shortName evidence="9">TRPO</shortName>
    </alternativeName>
    <alternativeName>
        <fullName evidence="9">Tryptophan pyrrolase</fullName>
    </alternativeName>
    <alternativeName>
        <fullName evidence="9">Tryptophanase</fullName>
    </alternativeName>
</protein>
<dbReference type="SUPFAM" id="SSF140959">
    <property type="entry name" value="Indolic compounds 2,3-dioxygenase-like"/>
    <property type="match status" value="1"/>
</dbReference>
<evidence type="ECO:0000256" key="5">
    <source>
        <dbReference type="ARBA" id="ARBA00023002"/>
    </source>
</evidence>
<feature type="binding site" evidence="9">
    <location>
        <position position="120"/>
    </location>
    <ligand>
        <name>substrate</name>
    </ligand>
</feature>
<keyword evidence="11" id="KW-1185">Reference proteome</keyword>
<comment type="subunit">
    <text evidence="1 9">Homotetramer.</text>
</comment>
<dbReference type="EMBL" id="CP034412">
    <property type="protein sequence ID" value="QCY46283.1"/>
    <property type="molecule type" value="Genomic_DNA"/>
</dbReference>
<keyword evidence="5 9" id="KW-0560">Oxidoreductase</keyword>
<dbReference type="GO" id="GO:0046872">
    <property type="term" value="F:metal ion binding"/>
    <property type="evidence" value="ECO:0007669"/>
    <property type="project" value="UniProtKB-KW"/>
</dbReference>
<dbReference type="GO" id="GO:0019442">
    <property type="term" value="P:L-tryptophan catabolic process to acetyl-CoA"/>
    <property type="evidence" value="ECO:0007669"/>
    <property type="project" value="TreeGrafter"/>
</dbReference>
<dbReference type="Pfam" id="PF03301">
    <property type="entry name" value="Trp_dioxygenase"/>
    <property type="match status" value="2"/>
</dbReference>
<evidence type="ECO:0000256" key="1">
    <source>
        <dbReference type="ARBA" id="ARBA00011881"/>
    </source>
</evidence>
<evidence type="ECO:0000256" key="9">
    <source>
        <dbReference type="HAMAP-Rule" id="MF_01972"/>
    </source>
</evidence>
<dbReference type="GO" id="GO:0019441">
    <property type="term" value="P:L-tryptophan catabolic process to kynurenine"/>
    <property type="evidence" value="ECO:0007669"/>
    <property type="project" value="UniProtKB-UniRule"/>
</dbReference>
<keyword evidence="4 9" id="KW-0223">Dioxygenase</keyword>
<gene>
    <name evidence="9 10" type="primary">kynA</name>
    <name evidence="10" type="ORF">GcLGCM259_0518</name>
</gene>
<comment type="function">
    <text evidence="9">Heme-dependent dioxygenase that catalyzes the oxidative cleavage of the L-tryptophan (L-Trp) pyrrole ring and converts L-tryptophan to N-formyl-L-kynurenine. Catalyzes the oxidative cleavage of the indole moiety.</text>
</comment>
<feature type="binding site" evidence="9">
    <location>
        <begin position="54"/>
        <end position="58"/>
    </location>
    <ligand>
        <name>substrate</name>
    </ligand>
</feature>
<accession>A0A5B7WTD0</accession>
<dbReference type="Gene3D" id="1.20.58.480">
    <property type="match status" value="1"/>
</dbReference>
<comment type="pathway">
    <text evidence="9">Amino-acid degradation; L-tryptophan degradation via kynurenine pathway; L-kynurenine from L-tryptophan: step 1/2.</text>
</comment>
<feature type="binding site" evidence="9">
    <location>
        <position position="116"/>
    </location>
    <ligand>
        <name>substrate</name>
    </ligand>
</feature>
<comment type="catalytic activity">
    <reaction evidence="8 9">
        <text>L-tryptophan + O2 = N-formyl-L-kynurenine</text>
        <dbReference type="Rhea" id="RHEA:24536"/>
        <dbReference type="ChEBI" id="CHEBI:15379"/>
        <dbReference type="ChEBI" id="CHEBI:57912"/>
        <dbReference type="ChEBI" id="CHEBI:58629"/>
        <dbReference type="EC" id="1.13.11.11"/>
    </reaction>
</comment>
<keyword evidence="7 9" id="KW-0823">Tryptophan catabolism</keyword>
<keyword evidence="6 9" id="KW-0408">Iron</keyword>
<dbReference type="AlphaFoldDB" id="A0A5B7WTD0"/>
<reference evidence="10 11" key="1">
    <citation type="submission" date="2018-12" db="EMBL/GenBank/DDBJ databases">
        <title>Complete Genome Sequence of Glutamicibacter creatinolyticus strain LGCM259,isolated from an abscess of a 12-year-old mare in Italy.</title>
        <authorList>
            <person name="Santos R.G."/>
            <person name="Silva A.L."/>
            <person name="Seyffert N."/>
            <person name="Castro T.L.P."/>
            <person name="Attili A.R."/>
            <person name="Rifici C."/>
            <person name="Mazzullo G."/>
            <person name="Brenig B."/>
            <person name="Venanzi F."/>
            <person name="Azevedo V."/>
        </authorList>
    </citation>
    <scope>NUCLEOTIDE SEQUENCE [LARGE SCALE GENOMIC DNA]</scope>
    <source>
        <strain evidence="10 11">LGCM 259</strain>
    </source>
</reference>
<evidence type="ECO:0000256" key="7">
    <source>
        <dbReference type="ARBA" id="ARBA00023079"/>
    </source>
</evidence>
<comment type="similarity">
    <text evidence="9">Belongs to the tryptophan 2,3-dioxygenase family.</text>
</comment>